<organism evidence="3 4">
    <name type="scientific">Tilletia walkeri</name>
    <dbReference type="NCBI Taxonomy" id="117179"/>
    <lineage>
        <taxon>Eukaryota</taxon>
        <taxon>Fungi</taxon>
        <taxon>Dikarya</taxon>
        <taxon>Basidiomycota</taxon>
        <taxon>Ustilaginomycotina</taxon>
        <taxon>Exobasidiomycetes</taxon>
        <taxon>Tilletiales</taxon>
        <taxon>Tilletiaceae</taxon>
        <taxon>Tilletia</taxon>
    </lineage>
</organism>
<dbReference type="PANTHER" id="PTHR42678:SF34">
    <property type="entry name" value="OS04G0183300 PROTEIN"/>
    <property type="match status" value="1"/>
</dbReference>
<keyword evidence="1" id="KW-0812">Transmembrane</keyword>
<proteinExistence type="predicted"/>
<keyword evidence="4" id="KW-1185">Reference proteome</keyword>
<reference evidence="3" key="2">
    <citation type="journal article" date="2019" name="IMA Fungus">
        <title>Genome sequencing and comparison of five Tilletia species to identify candidate genes for the detection of regulated species infecting wheat.</title>
        <authorList>
            <person name="Nguyen H.D.T."/>
            <person name="Sultana T."/>
            <person name="Kesanakurti P."/>
            <person name="Hambleton S."/>
        </authorList>
    </citation>
    <scope>NUCLEOTIDE SEQUENCE</scope>
    <source>
        <strain evidence="3">DAOMC 236422</strain>
    </source>
</reference>
<dbReference type="Proteomes" id="UP000078113">
    <property type="component" value="Unassembled WGS sequence"/>
</dbReference>
<dbReference type="AlphaFoldDB" id="A0A8X7NCF5"/>
<evidence type="ECO:0000259" key="2">
    <source>
        <dbReference type="Pfam" id="PF01425"/>
    </source>
</evidence>
<dbReference type="PANTHER" id="PTHR42678">
    <property type="entry name" value="AMIDASE"/>
    <property type="match status" value="1"/>
</dbReference>
<sequence>MKEQIASIMDSKVEAGDTASPSRCAIRSSRLHFLAAVAVALFFLTFSLVLFLVDFLPAEVQPALLSDTLCSLSTPLAIFLSSFTPIALVRSQLFGPSSLHLQNLARPTSRWTGSGIGCHSTLGKTHSRTFWRLPEEQRTDDDQDHLPDLLTATIDQLQRGLDQGHFTSVHLVKAYLARIEEVNRQGPALNAVIETAPREYLLAEAARRDDERKSGRKRGYLHGIPILVKDNFATNASMLLNTTAGSYALLGAISPRNARIITDAVDRGGAIVLGKTNMSVWAQFHGFLDAQGWSPRGGYTTSAYYPGGNTCGSSSGSAVAASIGLAGATLGTETDGSIVCPASSNALVGFKPTVGLVSRAGAIPVSTTQDSAGPIVQTVADAARVLTDVATLGGYDGRDEATRHRPRHARRGVDYVHAIQRRGGIRALQGVRIGVLADEYLNATLGEFDPAILPLYQTAVQTLRDAGAVIVDAVIPTTTDWFKLADDAERVVTSTEFKAGLNAYLSELEHIPSAVFDMAGLVYFEAVSNPTLERGNRTKEGRVDLGHQEAALQTRMWAPGQVGVMLNETYESGLRTTRMLSSGIDAALKEHRVQALVAPTDTFFLSLAAVGRHPAVSVPMGFMAENTTSQEGVFPPWPFPHAPAGLCFVAEHWAEEKLLAYAYAFEHATGHIRRARKPFDAAIPKTQLRDVM</sequence>
<dbReference type="Pfam" id="PF01425">
    <property type="entry name" value="Amidase"/>
    <property type="match status" value="1"/>
</dbReference>
<dbReference type="Gene3D" id="3.90.1300.10">
    <property type="entry name" value="Amidase signature (AS) domain"/>
    <property type="match status" value="1"/>
</dbReference>
<dbReference type="InterPro" id="IPR036928">
    <property type="entry name" value="AS_sf"/>
</dbReference>
<keyword evidence="1" id="KW-1133">Transmembrane helix</keyword>
<gene>
    <name evidence="3" type="ORF">A4X09_0g1857</name>
</gene>
<feature type="domain" description="Amidase" evidence="2">
    <location>
        <begin position="171"/>
        <end position="478"/>
    </location>
</feature>
<name>A0A8X7NCF5_9BASI</name>
<dbReference type="EMBL" id="LWDG02000049">
    <property type="protein sequence ID" value="KAE8270473.1"/>
    <property type="molecule type" value="Genomic_DNA"/>
</dbReference>
<accession>A0A8X7NCF5</accession>
<reference evidence="3" key="1">
    <citation type="submission" date="2016-04" db="EMBL/GenBank/DDBJ databases">
        <authorList>
            <person name="Nguyen H.D."/>
            <person name="Samba Siva P."/>
            <person name="Cullis J."/>
            <person name="Levesque C.A."/>
            <person name="Hambleton S."/>
        </authorList>
    </citation>
    <scope>NUCLEOTIDE SEQUENCE</scope>
    <source>
        <strain evidence="3">DAOMC 236422</strain>
    </source>
</reference>
<feature type="transmembrane region" description="Helical" evidence="1">
    <location>
        <begin position="31"/>
        <end position="52"/>
    </location>
</feature>
<dbReference type="InterPro" id="IPR023631">
    <property type="entry name" value="Amidase_dom"/>
</dbReference>
<keyword evidence="1" id="KW-0472">Membrane</keyword>
<dbReference type="SUPFAM" id="SSF75304">
    <property type="entry name" value="Amidase signature (AS) enzymes"/>
    <property type="match status" value="1"/>
</dbReference>
<evidence type="ECO:0000313" key="3">
    <source>
        <dbReference type="EMBL" id="KAE8270473.1"/>
    </source>
</evidence>
<evidence type="ECO:0000256" key="1">
    <source>
        <dbReference type="SAM" id="Phobius"/>
    </source>
</evidence>
<comment type="caution">
    <text evidence="3">The sequence shown here is derived from an EMBL/GenBank/DDBJ whole genome shotgun (WGS) entry which is preliminary data.</text>
</comment>
<evidence type="ECO:0000313" key="4">
    <source>
        <dbReference type="Proteomes" id="UP000078113"/>
    </source>
</evidence>
<protein>
    <recommendedName>
        <fullName evidence="2">Amidase domain-containing protein</fullName>
    </recommendedName>
</protein>